<comment type="subcellular location">
    <subcellularLocation>
        <location evidence="4">Cytoplasm</location>
        <location evidence="4">Cytoskeleton</location>
        <location evidence="4">Cilium axoneme</location>
    </subcellularLocation>
</comment>
<dbReference type="EMBL" id="CAXLJM020000069">
    <property type="protein sequence ID" value="CAL8125237.1"/>
    <property type="molecule type" value="Genomic_DNA"/>
</dbReference>
<sequence length="506" mass="58183">MVLCSHSGNTMSLPSESLRCQQEDCPPSDAGRVGGACCQVPQQFRDYSNKCCDNCPKVPEDPIICGLPQPGPPYVFNNVDCTLDCSPVDTSELDYIKPNVSKYGLLRHSMDEMRCLTLAKENAAADIFAQAECTRYEGSRVSKEVAEKTLALQRISTERLKRRGKDIYFWLKELERNIIEMREETRLLQELRVRVENSIRATADLILHIVNECLRRRLSRVGIDLTRDDVEEELQKERDVVLMAQKRLEEIVNQVRDQIGKNRAVKERMERDWSDKMQAFRIDDLASRLRPDDRTLLNYPGVARFQDGMTTIQEWEEMTQRGLEEAERERVASCKLRGLIPELLKSLACKLRAQADNVEAALSRRIQETESAKKRLEHQLKLVLDEMVKAEKAIEAIKRALKGDPIESALKLAQTRLYNRTYRPNAELTRDCPQYALIEEVGEIARSQSAIEAQLRNAEDALHKLRQIRIDLEKEIAVKDNTLVIDRERCQYIRAFWPSVTTLIGH</sequence>
<evidence type="ECO:0000256" key="3">
    <source>
        <dbReference type="ARBA" id="ARBA00023054"/>
    </source>
</evidence>
<keyword evidence="2" id="KW-0963">Cytoplasm</keyword>
<keyword evidence="3 5" id="KW-0175">Coiled coil</keyword>
<dbReference type="InterPro" id="IPR048256">
    <property type="entry name" value="Tektin-like"/>
</dbReference>
<dbReference type="Pfam" id="PF03148">
    <property type="entry name" value="Tektin"/>
    <property type="match status" value="1"/>
</dbReference>
<dbReference type="PRINTS" id="PR00511">
    <property type="entry name" value="TEKTIN"/>
</dbReference>
<evidence type="ECO:0000256" key="1">
    <source>
        <dbReference type="ARBA" id="ARBA00007209"/>
    </source>
</evidence>
<comment type="caution">
    <text evidence="6">The sequence shown here is derived from an EMBL/GenBank/DDBJ whole genome shotgun (WGS) entry which is preliminary data.</text>
</comment>
<protein>
    <recommendedName>
        <fullName evidence="4">Tektin</fullName>
    </recommendedName>
</protein>
<keyword evidence="4" id="KW-0282">Flagellum</keyword>
<keyword evidence="4" id="KW-0966">Cell projection</keyword>
<dbReference type="PANTHER" id="PTHR19960:SF12">
    <property type="entry name" value="TEKTIN-4"/>
    <property type="match status" value="1"/>
</dbReference>
<reference evidence="6 7" key="1">
    <citation type="submission" date="2024-08" db="EMBL/GenBank/DDBJ databases">
        <authorList>
            <person name="Cucini C."/>
            <person name="Frati F."/>
        </authorList>
    </citation>
    <scope>NUCLEOTIDE SEQUENCE [LARGE SCALE GENOMIC DNA]</scope>
</reference>
<gene>
    <name evidence="6" type="ORF">ODALV1_LOCUS20899</name>
</gene>
<dbReference type="InterPro" id="IPR000435">
    <property type="entry name" value="Tektins"/>
</dbReference>
<evidence type="ECO:0000256" key="5">
    <source>
        <dbReference type="SAM" id="Coils"/>
    </source>
</evidence>
<accession>A0ABP1RDD2</accession>
<proteinExistence type="inferred from homology"/>
<dbReference type="PANTHER" id="PTHR19960">
    <property type="entry name" value="TEKTIN"/>
    <property type="match status" value="1"/>
</dbReference>
<feature type="coiled-coil region" evidence="5">
    <location>
        <begin position="448"/>
        <end position="475"/>
    </location>
</feature>
<organism evidence="6 7">
    <name type="scientific">Orchesella dallaii</name>
    <dbReference type="NCBI Taxonomy" id="48710"/>
    <lineage>
        <taxon>Eukaryota</taxon>
        <taxon>Metazoa</taxon>
        <taxon>Ecdysozoa</taxon>
        <taxon>Arthropoda</taxon>
        <taxon>Hexapoda</taxon>
        <taxon>Collembola</taxon>
        <taxon>Entomobryomorpha</taxon>
        <taxon>Entomobryoidea</taxon>
        <taxon>Orchesellidae</taxon>
        <taxon>Orchesellinae</taxon>
        <taxon>Orchesella</taxon>
    </lineage>
</organism>
<evidence type="ECO:0000256" key="2">
    <source>
        <dbReference type="ARBA" id="ARBA00022490"/>
    </source>
</evidence>
<keyword evidence="4" id="KW-0969">Cilium</keyword>
<dbReference type="Proteomes" id="UP001642540">
    <property type="component" value="Unassembled WGS sequence"/>
</dbReference>
<evidence type="ECO:0000313" key="7">
    <source>
        <dbReference type="Proteomes" id="UP001642540"/>
    </source>
</evidence>
<name>A0ABP1RDD2_9HEXA</name>
<evidence type="ECO:0000256" key="4">
    <source>
        <dbReference type="RuleBase" id="RU367040"/>
    </source>
</evidence>
<evidence type="ECO:0000313" key="6">
    <source>
        <dbReference type="EMBL" id="CAL8125237.1"/>
    </source>
</evidence>
<comment type="similarity">
    <text evidence="1 4">Belongs to the tektin family.</text>
</comment>
<feature type="coiled-coil region" evidence="5">
    <location>
        <begin position="359"/>
        <end position="400"/>
    </location>
</feature>
<keyword evidence="7" id="KW-1185">Reference proteome</keyword>